<dbReference type="GO" id="GO:0007165">
    <property type="term" value="P:signal transduction"/>
    <property type="evidence" value="ECO:0007669"/>
    <property type="project" value="TreeGrafter"/>
</dbReference>
<dbReference type="InterPro" id="IPR001690">
    <property type="entry name" value="Autoind_synthase"/>
</dbReference>
<evidence type="ECO:0000256" key="3">
    <source>
        <dbReference type="ARBA" id="ARBA00022691"/>
    </source>
</evidence>
<dbReference type="PROSITE" id="PS51187">
    <property type="entry name" value="AUTOINDUCER_SYNTH_2"/>
    <property type="match status" value="1"/>
</dbReference>
<evidence type="ECO:0008006" key="8">
    <source>
        <dbReference type="Google" id="ProtNLM"/>
    </source>
</evidence>
<evidence type="ECO:0000313" key="6">
    <source>
        <dbReference type="EMBL" id="AUH66813.1"/>
    </source>
</evidence>
<geneLocation type="plasmid" evidence="7">
    <name>ppz02</name>
</geneLocation>
<name>A0A2H5F5J2_9RHOB</name>
<dbReference type="InterPro" id="IPR016181">
    <property type="entry name" value="Acyl_CoA_acyltransferase"/>
</dbReference>
<dbReference type="Proteomes" id="UP000234530">
    <property type="component" value="Plasmid pPZ02"/>
</dbReference>
<comment type="similarity">
    <text evidence="5">Belongs to the autoinducer synthase family.</text>
</comment>
<dbReference type="RefSeq" id="WP_101754777.1">
    <property type="nucleotide sequence ID" value="NZ_CP025432.1"/>
</dbReference>
<dbReference type="SUPFAM" id="SSF55729">
    <property type="entry name" value="Acyl-CoA N-acyltransferases (Nat)"/>
    <property type="match status" value="1"/>
</dbReference>
<gene>
    <name evidence="6" type="ORF">CX676_21180</name>
</gene>
<evidence type="ECO:0000256" key="1">
    <source>
        <dbReference type="ARBA" id="ARBA00022654"/>
    </source>
</evidence>
<dbReference type="PANTHER" id="PTHR39322">
    <property type="entry name" value="ACYL-HOMOSERINE-LACTONE SYNTHASE"/>
    <property type="match status" value="1"/>
</dbReference>
<evidence type="ECO:0000256" key="4">
    <source>
        <dbReference type="ARBA" id="ARBA00022929"/>
    </source>
</evidence>
<dbReference type="KEGG" id="pzh:CX676_21180"/>
<evidence type="ECO:0000256" key="5">
    <source>
        <dbReference type="PROSITE-ProRule" id="PRU00533"/>
    </source>
</evidence>
<dbReference type="GO" id="GO:0016740">
    <property type="term" value="F:transferase activity"/>
    <property type="evidence" value="ECO:0007669"/>
    <property type="project" value="UniProtKB-KW"/>
</dbReference>
<reference evidence="6 7" key="1">
    <citation type="journal article" date="2013" name="Antonie Van Leeuwenhoek">
        <title>Paracoccus zhejiangensis sp. nov., isolated from activated sludge in wastewater-treatment system.</title>
        <authorList>
            <person name="Wu Z.G."/>
            <person name="Zhang D.F."/>
            <person name="Liu Y.L."/>
            <person name="Wang F."/>
            <person name="Jiang X."/>
            <person name="Li C."/>
            <person name="Li S.P."/>
            <person name="Hong Q."/>
            <person name="Li W.J."/>
        </authorList>
    </citation>
    <scope>NUCLEOTIDE SEQUENCE [LARGE SCALE GENOMIC DNA]</scope>
    <source>
        <strain evidence="6 7">J6</strain>
        <plasmid evidence="7">Plasmid ppz02</plasmid>
    </source>
</reference>
<proteinExistence type="inferred from homology"/>
<keyword evidence="2" id="KW-0808">Transferase</keyword>
<keyword evidence="1 5" id="KW-0673">Quorum sensing</keyword>
<sequence>MHLRPINADTTSEVRIEVITLPGDLARYHLVAAFLRMRKKVFVDQKAWRLHHAEDIEFEQYDTFDTTYVIAHQNGRVVGGARLKRTDRSHGWGSVVYSYMIRDAYLGLLPGLPQDLCSNNPPMDDRTWELTRLIADPTLGIVEAILEVANAYLFAVGAGKCLFLGSPAFMRMATRLGWSPMRLGEVVQNESGRFIAFGCDVITPAEARAGKTRDSDKVRQS</sequence>
<organism evidence="6 7">
    <name type="scientific">Paracoccus zhejiangensis</name>
    <dbReference type="NCBI Taxonomy" id="1077935"/>
    <lineage>
        <taxon>Bacteria</taxon>
        <taxon>Pseudomonadati</taxon>
        <taxon>Pseudomonadota</taxon>
        <taxon>Alphaproteobacteria</taxon>
        <taxon>Rhodobacterales</taxon>
        <taxon>Paracoccaceae</taxon>
        <taxon>Paracoccus</taxon>
    </lineage>
</organism>
<dbReference type="PANTHER" id="PTHR39322:SF1">
    <property type="entry name" value="ISOVALERYL-HOMOSERINE LACTONE SYNTHASE"/>
    <property type="match status" value="1"/>
</dbReference>
<keyword evidence="3" id="KW-0949">S-adenosyl-L-methionine</keyword>
<dbReference type="Pfam" id="PF00765">
    <property type="entry name" value="Autoind_synth"/>
    <property type="match status" value="1"/>
</dbReference>
<dbReference type="GO" id="GO:0009372">
    <property type="term" value="P:quorum sensing"/>
    <property type="evidence" value="ECO:0007669"/>
    <property type="project" value="UniProtKB-UniRule"/>
</dbReference>
<dbReference type="EMBL" id="CP025432">
    <property type="protein sequence ID" value="AUH66813.1"/>
    <property type="molecule type" value="Genomic_DNA"/>
</dbReference>
<accession>A0A2H5F5J2</accession>
<dbReference type="AlphaFoldDB" id="A0A2H5F5J2"/>
<evidence type="ECO:0000256" key="2">
    <source>
        <dbReference type="ARBA" id="ARBA00022679"/>
    </source>
</evidence>
<keyword evidence="4 5" id="KW-0071">Autoinducer synthesis</keyword>
<evidence type="ECO:0000313" key="7">
    <source>
        <dbReference type="Proteomes" id="UP000234530"/>
    </source>
</evidence>
<keyword evidence="7" id="KW-1185">Reference proteome</keyword>
<dbReference type="OrthoDB" id="6169313at2"/>
<keyword evidence="6" id="KW-0614">Plasmid</keyword>
<dbReference type="Gene3D" id="3.40.630.30">
    <property type="match status" value="1"/>
</dbReference>
<protein>
    <recommendedName>
        <fullName evidence="8">Acyl-homoserine-lactone synthase</fullName>
    </recommendedName>
</protein>